<gene>
    <name evidence="1" type="ORF">AB6A40_001651</name>
</gene>
<evidence type="ECO:0000313" key="1">
    <source>
        <dbReference type="EMBL" id="MFH4974942.1"/>
    </source>
</evidence>
<proteinExistence type="predicted"/>
<name>A0ABD6EE22_9BILA</name>
<dbReference type="EMBL" id="JBGFUD010000636">
    <property type="protein sequence ID" value="MFH4974942.1"/>
    <property type="molecule type" value="Genomic_DNA"/>
</dbReference>
<comment type="caution">
    <text evidence="1">The sequence shown here is derived from an EMBL/GenBank/DDBJ whole genome shotgun (WGS) entry which is preliminary data.</text>
</comment>
<keyword evidence="2" id="KW-1185">Reference proteome</keyword>
<sequence length="97" mass="11158">MTEDSTTPCNVQCKTEPVMSLMLHNYKKIREKITKKDKSGGVRVIALDPKMMVFVSEQVVLMKIGYSFFTFKLIRSCSIGYLVWCENGNIVHSSHYF</sequence>
<organism evidence="1 2">
    <name type="scientific">Gnathostoma spinigerum</name>
    <dbReference type="NCBI Taxonomy" id="75299"/>
    <lineage>
        <taxon>Eukaryota</taxon>
        <taxon>Metazoa</taxon>
        <taxon>Ecdysozoa</taxon>
        <taxon>Nematoda</taxon>
        <taxon>Chromadorea</taxon>
        <taxon>Rhabditida</taxon>
        <taxon>Spirurina</taxon>
        <taxon>Gnathostomatomorpha</taxon>
        <taxon>Gnathostomatoidea</taxon>
        <taxon>Gnathostomatidae</taxon>
        <taxon>Gnathostoma</taxon>
    </lineage>
</organism>
<reference evidence="1 2" key="1">
    <citation type="submission" date="2024-08" db="EMBL/GenBank/DDBJ databases">
        <title>Gnathostoma spinigerum genome.</title>
        <authorList>
            <person name="Gonzalez-Bertolin B."/>
            <person name="Monzon S."/>
            <person name="Zaballos A."/>
            <person name="Jimenez P."/>
            <person name="Dekumyoy P."/>
            <person name="Varona S."/>
            <person name="Cuesta I."/>
            <person name="Sumanam S."/>
            <person name="Adisakwattana P."/>
            <person name="Gasser R.B."/>
            <person name="Hernandez-Gonzalez A."/>
            <person name="Young N.D."/>
            <person name="Perteguer M.J."/>
        </authorList>
    </citation>
    <scope>NUCLEOTIDE SEQUENCE [LARGE SCALE GENOMIC DNA]</scope>
    <source>
        <strain evidence="1">AL3</strain>
        <tissue evidence="1">Liver</tissue>
    </source>
</reference>
<evidence type="ECO:0000313" key="2">
    <source>
        <dbReference type="Proteomes" id="UP001608902"/>
    </source>
</evidence>
<dbReference type="AlphaFoldDB" id="A0ABD6EE22"/>
<protein>
    <submittedName>
        <fullName evidence="1">Uncharacterized protein</fullName>
    </submittedName>
</protein>
<accession>A0ABD6EE22</accession>
<dbReference type="Proteomes" id="UP001608902">
    <property type="component" value="Unassembled WGS sequence"/>
</dbReference>